<dbReference type="Gene3D" id="3.30.429.10">
    <property type="entry name" value="Macrophage Migration Inhibitory Factor"/>
    <property type="match status" value="1"/>
</dbReference>
<name>A0ABU9Q6W5_9BURK</name>
<dbReference type="InterPro" id="IPR004370">
    <property type="entry name" value="4-OT-like_dom"/>
</dbReference>
<dbReference type="InterPro" id="IPR014347">
    <property type="entry name" value="Tautomerase/MIF_sf"/>
</dbReference>
<sequence>MPFIECHIKKGLSPERREQLMRDIIQVTHDSIGSDPKIINVIIHEHPAENISISSRINGEEFRRATAA</sequence>
<gene>
    <name evidence="3" type="ORF">V4C55_05215</name>
</gene>
<accession>A0ABU9Q6W5</accession>
<organism evidence="3 4">
    <name type="scientific">Paraburkholderia sabiae</name>
    <dbReference type="NCBI Taxonomy" id="273251"/>
    <lineage>
        <taxon>Bacteria</taxon>
        <taxon>Pseudomonadati</taxon>
        <taxon>Pseudomonadota</taxon>
        <taxon>Betaproteobacteria</taxon>
        <taxon>Burkholderiales</taxon>
        <taxon>Burkholderiaceae</taxon>
        <taxon>Paraburkholderia</taxon>
    </lineage>
</organism>
<dbReference type="RefSeq" id="WP_201647333.1">
    <property type="nucleotide sequence ID" value="NZ_CAJHCS010000001.1"/>
</dbReference>
<evidence type="ECO:0000259" key="2">
    <source>
        <dbReference type="Pfam" id="PF01361"/>
    </source>
</evidence>
<evidence type="ECO:0000256" key="1">
    <source>
        <dbReference type="ARBA" id="ARBA00023235"/>
    </source>
</evidence>
<keyword evidence="1" id="KW-0413">Isomerase</keyword>
<proteinExistence type="predicted"/>
<dbReference type="EMBL" id="JAZHGC010000004">
    <property type="protein sequence ID" value="MEM5285093.1"/>
    <property type="molecule type" value="Genomic_DNA"/>
</dbReference>
<dbReference type="SUPFAM" id="SSF55331">
    <property type="entry name" value="Tautomerase/MIF"/>
    <property type="match status" value="1"/>
</dbReference>
<evidence type="ECO:0000313" key="3">
    <source>
        <dbReference type="EMBL" id="MEM5285093.1"/>
    </source>
</evidence>
<dbReference type="Pfam" id="PF01361">
    <property type="entry name" value="Tautomerase"/>
    <property type="match status" value="1"/>
</dbReference>
<keyword evidence="4" id="KW-1185">Reference proteome</keyword>
<comment type="caution">
    <text evidence="3">The sequence shown here is derived from an EMBL/GenBank/DDBJ whole genome shotgun (WGS) entry which is preliminary data.</text>
</comment>
<reference evidence="3 4" key="1">
    <citation type="submission" date="2024-01" db="EMBL/GenBank/DDBJ databases">
        <title>The diversity of rhizobia nodulating Mimosa spp. in eleven states of Brazil covering several biomes is determined by host plant, location, and edaphic factors.</title>
        <authorList>
            <person name="Rouws L."/>
            <person name="Barauna A."/>
            <person name="Beukes C."/>
            <person name="De Faria S.M."/>
            <person name="Gross E."/>
            <person name="Dos Reis Junior F.B."/>
            <person name="Simon M."/>
            <person name="Maluk M."/>
            <person name="Odee D.W."/>
            <person name="Kenicer G."/>
            <person name="Young J.P.W."/>
            <person name="Reis V.M."/>
            <person name="Zilli J."/>
            <person name="James E.K."/>
        </authorList>
    </citation>
    <scope>NUCLEOTIDE SEQUENCE [LARGE SCALE GENOMIC DNA]</scope>
    <source>
        <strain evidence="3 4">JPY77</strain>
    </source>
</reference>
<evidence type="ECO:0000313" key="4">
    <source>
        <dbReference type="Proteomes" id="UP001494588"/>
    </source>
</evidence>
<feature type="domain" description="4-oxalocrotonate tautomerase-like" evidence="2">
    <location>
        <begin position="2"/>
        <end position="51"/>
    </location>
</feature>
<dbReference type="Proteomes" id="UP001494588">
    <property type="component" value="Unassembled WGS sequence"/>
</dbReference>
<protein>
    <submittedName>
        <fullName evidence="3">Tautomerase family protein</fullName>
    </submittedName>
</protein>